<reference evidence="1" key="1">
    <citation type="journal article" date="2019" name="bioRxiv">
        <title>The Genome of the Zebra Mussel, Dreissena polymorpha: A Resource for Invasive Species Research.</title>
        <authorList>
            <person name="McCartney M.A."/>
            <person name="Auch B."/>
            <person name="Kono T."/>
            <person name="Mallez S."/>
            <person name="Zhang Y."/>
            <person name="Obille A."/>
            <person name="Becker A."/>
            <person name="Abrahante J.E."/>
            <person name="Garbe J."/>
            <person name="Badalamenti J.P."/>
            <person name="Herman A."/>
            <person name="Mangelson H."/>
            <person name="Liachko I."/>
            <person name="Sullivan S."/>
            <person name="Sone E.D."/>
            <person name="Koren S."/>
            <person name="Silverstein K.A.T."/>
            <person name="Beckman K.B."/>
            <person name="Gohl D.M."/>
        </authorList>
    </citation>
    <scope>NUCLEOTIDE SEQUENCE</scope>
    <source>
        <strain evidence="1">Duluth1</strain>
        <tissue evidence="1">Whole animal</tissue>
    </source>
</reference>
<dbReference type="Proteomes" id="UP000828390">
    <property type="component" value="Unassembled WGS sequence"/>
</dbReference>
<accession>A0A9D4MB97</accession>
<comment type="caution">
    <text evidence="1">The sequence shown here is derived from an EMBL/GenBank/DDBJ whole genome shotgun (WGS) entry which is preliminary data.</text>
</comment>
<name>A0A9D4MB97_DREPO</name>
<evidence type="ECO:0000313" key="2">
    <source>
        <dbReference type="Proteomes" id="UP000828390"/>
    </source>
</evidence>
<reference evidence="1" key="2">
    <citation type="submission" date="2020-11" db="EMBL/GenBank/DDBJ databases">
        <authorList>
            <person name="McCartney M.A."/>
            <person name="Auch B."/>
            <person name="Kono T."/>
            <person name="Mallez S."/>
            <person name="Becker A."/>
            <person name="Gohl D.M."/>
            <person name="Silverstein K.A.T."/>
            <person name="Koren S."/>
            <person name="Bechman K.B."/>
            <person name="Herman A."/>
            <person name="Abrahante J.E."/>
            <person name="Garbe J."/>
        </authorList>
    </citation>
    <scope>NUCLEOTIDE SEQUENCE</scope>
    <source>
        <strain evidence="1">Duluth1</strain>
        <tissue evidence="1">Whole animal</tissue>
    </source>
</reference>
<sequence>MLNYVSHLCPQEFCSLKDTDALHSLVTSMKYLILHGECLNYSVNQYPEFLKFCLARKLIPK</sequence>
<gene>
    <name evidence="1" type="ORF">DPMN_036320</name>
</gene>
<protein>
    <submittedName>
        <fullName evidence="1">Uncharacterized protein</fullName>
    </submittedName>
</protein>
<dbReference type="AlphaFoldDB" id="A0A9D4MB97"/>
<evidence type="ECO:0000313" key="1">
    <source>
        <dbReference type="EMBL" id="KAH3873094.1"/>
    </source>
</evidence>
<keyword evidence="2" id="KW-1185">Reference proteome</keyword>
<organism evidence="1 2">
    <name type="scientific">Dreissena polymorpha</name>
    <name type="common">Zebra mussel</name>
    <name type="synonym">Mytilus polymorpha</name>
    <dbReference type="NCBI Taxonomy" id="45954"/>
    <lineage>
        <taxon>Eukaryota</taxon>
        <taxon>Metazoa</taxon>
        <taxon>Spiralia</taxon>
        <taxon>Lophotrochozoa</taxon>
        <taxon>Mollusca</taxon>
        <taxon>Bivalvia</taxon>
        <taxon>Autobranchia</taxon>
        <taxon>Heteroconchia</taxon>
        <taxon>Euheterodonta</taxon>
        <taxon>Imparidentia</taxon>
        <taxon>Neoheterodontei</taxon>
        <taxon>Myida</taxon>
        <taxon>Dreissenoidea</taxon>
        <taxon>Dreissenidae</taxon>
        <taxon>Dreissena</taxon>
    </lineage>
</organism>
<dbReference type="EMBL" id="JAIWYP010000002">
    <property type="protein sequence ID" value="KAH3873094.1"/>
    <property type="molecule type" value="Genomic_DNA"/>
</dbReference>
<proteinExistence type="predicted"/>